<evidence type="ECO:0000313" key="3">
    <source>
        <dbReference type="Proteomes" id="UP000014243"/>
    </source>
</evidence>
<evidence type="ECO:0000259" key="1">
    <source>
        <dbReference type="Pfam" id="PF01609"/>
    </source>
</evidence>
<dbReference type="PANTHER" id="PTHR30007">
    <property type="entry name" value="PHP DOMAIN PROTEIN"/>
    <property type="match status" value="1"/>
</dbReference>
<feature type="domain" description="Transposase IS4-like" evidence="1">
    <location>
        <begin position="61"/>
        <end position="116"/>
    </location>
</feature>
<dbReference type="GO" id="GO:0003677">
    <property type="term" value="F:DNA binding"/>
    <property type="evidence" value="ECO:0007669"/>
    <property type="project" value="InterPro"/>
</dbReference>
<evidence type="ECO:0000313" key="2">
    <source>
        <dbReference type="EMBL" id="EPC70517.1"/>
    </source>
</evidence>
<reference evidence="2 3" key="1">
    <citation type="journal article" date="2013" name="PLoS ONE">
        <title>Lactobacillus paracasei comparative genomics: towards species pan-genome definition and exploitation of diversity.</title>
        <authorList>
            <person name="Smokvina T."/>
            <person name="Wels M."/>
            <person name="Polka J."/>
            <person name="Chervaux C."/>
            <person name="Brisse S."/>
            <person name="Boekhorst J."/>
            <person name="van Hylckama Vlieg J.E."/>
            <person name="Siezen R.J."/>
        </authorList>
    </citation>
    <scope>NUCLEOTIDE SEQUENCE [LARGE SCALE GENOMIC DNA]</scope>
    <source>
        <strain evidence="2 3">Lpp126</strain>
    </source>
</reference>
<name>S2QX26_LACPA</name>
<dbReference type="InterPro" id="IPR002559">
    <property type="entry name" value="Transposase_11"/>
</dbReference>
<dbReference type="AlphaFoldDB" id="S2QX26"/>
<dbReference type="PANTHER" id="PTHR30007:SF0">
    <property type="entry name" value="TRANSPOSASE"/>
    <property type="match status" value="1"/>
</dbReference>
<organism evidence="2 3">
    <name type="scientific">Lacticaseibacillus paracasei subsp. paracasei Lpp126</name>
    <dbReference type="NCBI Taxonomy" id="1256206"/>
    <lineage>
        <taxon>Bacteria</taxon>
        <taxon>Bacillati</taxon>
        <taxon>Bacillota</taxon>
        <taxon>Bacilli</taxon>
        <taxon>Lactobacillales</taxon>
        <taxon>Lactobacillaceae</taxon>
        <taxon>Lacticaseibacillus</taxon>
    </lineage>
</organism>
<dbReference type="EMBL" id="ANKC01001208">
    <property type="protein sequence ID" value="EPC70517.1"/>
    <property type="molecule type" value="Genomic_DNA"/>
</dbReference>
<dbReference type="GO" id="GO:0006313">
    <property type="term" value="P:DNA transposition"/>
    <property type="evidence" value="ECO:0007669"/>
    <property type="project" value="InterPro"/>
</dbReference>
<sequence>MAVDHQELPQAIYSTTGNVSACGAVSALLMLHADQFNLVQRVMVDGAIQEKFASLVANAVGGDVIFDKQNDLKNSEVTLLRWVIERSFGWLQKCRRLWKNCEREFHKSAMMVTLSFLRFMLKKH</sequence>
<dbReference type="Proteomes" id="UP000014243">
    <property type="component" value="Unassembled WGS sequence"/>
</dbReference>
<proteinExistence type="predicted"/>
<dbReference type="GO" id="GO:0004803">
    <property type="term" value="F:transposase activity"/>
    <property type="evidence" value="ECO:0007669"/>
    <property type="project" value="InterPro"/>
</dbReference>
<protein>
    <submittedName>
        <fullName evidence="2">Transposase</fullName>
    </submittedName>
</protein>
<gene>
    <name evidence="2" type="ORF">Lpp126_17154</name>
</gene>
<accession>S2QX26</accession>
<comment type="caution">
    <text evidence="2">The sequence shown here is derived from an EMBL/GenBank/DDBJ whole genome shotgun (WGS) entry which is preliminary data.</text>
</comment>
<dbReference type="Pfam" id="PF01609">
    <property type="entry name" value="DDE_Tnp_1"/>
    <property type="match status" value="1"/>
</dbReference>
<dbReference type="PATRIC" id="fig|1256206.3.peg.2639"/>